<dbReference type="GO" id="GO:0005886">
    <property type="term" value="C:plasma membrane"/>
    <property type="evidence" value="ECO:0007669"/>
    <property type="project" value="TreeGrafter"/>
</dbReference>
<keyword evidence="6" id="KW-0472">Membrane</keyword>
<feature type="region of interest" description="Disordered" evidence="5">
    <location>
        <begin position="307"/>
        <end position="353"/>
    </location>
</feature>
<gene>
    <name evidence="8" type="ORF">EHV23_01615</name>
</gene>
<dbReference type="GO" id="GO:0017004">
    <property type="term" value="P:cytochrome complex assembly"/>
    <property type="evidence" value="ECO:0007669"/>
    <property type="project" value="UniProtKB-KW"/>
</dbReference>
<keyword evidence="3 4" id="KW-0802">TPR repeat</keyword>
<dbReference type="EMBL" id="RRUE01000001">
    <property type="protein sequence ID" value="RRN44989.1"/>
    <property type="molecule type" value="Genomic_DNA"/>
</dbReference>
<dbReference type="SUPFAM" id="SSF48452">
    <property type="entry name" value="TPR-like"/>
    <property type="match status" value="1"/>
</dbReference>
<dbReference type="PANTHER" id="PTHR47870">
    <property type="entry name" value="CYTOCHROME C-TYPE BIOGENESIS PROTEIN CCMH"/>
    <property type="match status" value="1"/>
</dbReference>
<dbReference type="InterPro" id="IPR051263">
    <property type="entry name" value="C-type_cytochrome_biogenesis"/>
</dbReference>
<accession>A0A426FQK6</accession>
<evidence type="ECO:0000256" key="2">
    <source>
        <dbReference type="ARBA" id="ARBA00022748"/>
    </source>
</evidence>
<comment type="caution">
    <text evidence="8">The sequence shown here is derived from an EMBL/GenBank/DDBJ whole genome shotgun (WGS) entry which is preliminary data.</text>
</comment>
<keyword evidence="9" id="KW-1185">Reference proteome</keyword>
<evidence type="ECO:0000259" key="7">
    <source>
        <dbReference type="Pfam" id="PF23914"/>
    </source>
</evidence>
<dbReference type="AlphaFoldDB" id="A0A426FQK6"/>
<dbReference type="InterPro" id="IPR011990">
    <property type="entry name" value="TPR-like_helical_dom_sf"/>
</dbReference>
<dbReference type="OrthoDB" id="9776053at2"/>
<evidence type="ECO:0000313" key="9">
    <source>
        <dbReference type="Proteomes" id="UP000270261"/>
    </source>
</evidence>
<evidence type="ECO:0000256" key="1">
    <source>
        <dbReference type="ARBA" id="ARBA00022737"/>
    </source>
</evidence>
<organism evidence="8 9">
    <name type="scientific">Lautropia dentalis</name>
    <dbReference type="NCBI Taxonomy" id="2490857"/>
    <lineage>
        <taxon>Bacteria</taxon>
        <taxon>Pseudomonadati</taxon>
        <taxon>Pseudomonadota</taxon>
        <taxon>Betaproteobacteria</taxon>
        <taxon>Burkholderiales</taxon>
        <taxon>Burkholderiaceae</taxon>
        <taxon>Lautropia</taxon>
    </lineage>
</organism>
<dbReference type="Proteomes" id="UP000270261">
    <property type="component" value="Unassembled WGS sequence"/>
</dbReference>
<protein>
    <recommendedName>
        <fullName evidence="7">Cytochrome c-type biogenesis protein H TPR domain-containing protein</fullName>
    </recommendedName>
</protein>
<proteinExistence type="predicted"/>
<keyword evidence="2" id="KW-0201">Cytochrome c-type biogenesis</keyword>
<feature type="transmembrane region" description="Helical" evidence="6">
    <location>
        <begin position="6"/>
        <end position="27"/>
    </location>
</feature>
<feature type="region of interest" description="Disordered" evidence="5">
    <location>
        <begin position="92"/>
        <end position="121"/>
    </location>
</feature>
<dbReference type="PANTHER" id="PTHR47870:SF1">
    <property type="entry name" value="CYTOCHROME C-TYPE BIOGENESIS PROTEIN CCMH"/>
    <property type="match status" value="1"/>
</dbReference>
<dbReference type="InterPro" id="IPR056413">
    <property type="entry name" value="TPR_CcmH_CycH"/>
</dbReference>
<evidence type="ECO:0000256" key="6">
    <source>
        <dbReference type="SAM" id="Phobius"/>
    </source>
</evidence>
<evidence type="ECO:0000313" key="8">
    <source>
        <dbReference type="EMBL" id="RRN44989.1"/>
    </source>
</evidence>
<keyword evidence="6" id="KW-0812">Transmembrane</keyword>
<feature type="repeat" description="TPR" evidence="4">
    <location>
        <begin position="185"/>
        <end position="218"/>
    </location>
</feature>
<dbReference type="Pfam" id="PF23914">
    <property type="entry name" value="TPR_CcmH_CycH"/>
    <property type="match status" value="1"/>
</dbReference>
<keyword evidence="6" id="KW-1133">Transmembrane helix</keyword>
<feature type="domain" description="Cytochrome c-type biogenesis protein H TPR" evidence="7">
    <location>
        <begin position="159"/>
        <end position="297"/>
    </location>
</feature>
<dbReference type="RefSeq" id="WP_125094420.1">
    <property type="nucleotide sequence ID" value="NZ_RRUE01000001.1"/>
</dbReference>
<evidence type="ECO:0000256" key="4">
    <source>
        <dbReference type="PROSITE-ProRule" id="PRU00339"/>
    </source>
</evidence>
<dbReference type="Gene3D" id="1.25.40.10">
    <property type="entry name" value="Tetratricopeptide repeat domain"/>
    <property type="match status" value="1"/>
</dbReference>
<keyword evidence="1" id="KW-0677">Repeat</keyword>
<name>A0A426FQK6_9BURK</name>
<evidence type="ECO:0000256" key="5">
    <source>
        <dbReference type="SAM" id="MobiDB-lite"/>
    </source>
</evidence>
<dbReference type="PROSITE" id="PS50005">
    <property type="entry name" value="TPR"/>
    <property type="match status" value="1"/>
</dbReference>
<reference evidence="8 9" key="1">
    <citation type="submission" date="2018-11" db="EMBL/GenBank/DDBJ databases">
        <title>Genome sequencing of Lautropia sp. KCOM 2505 (= ChDC F240).</title>
        <authorList>
            <person name="Kook J.-K."/>
            <person name="Park S.-N."/>
            <person name="Lim Y.K."/>
        </authorList>
    </citation>
    <scope>NUCLEOTIDE SEQUENCE [LARGE SCALE GENOMIC DNA]</scope>
    <source>
        <strain evidence="8 9">KCOM 2505</strain>
    </source>
</reference>
<evidence type="ECO:0000256" key="3">
    <source>
        <dbReference type="ARBA" id="ARBA00022803"/>
    </source>
</evidence>
<feature type="transmembrane region" description="Helical" evidence="6">
    <location>
        <begin position="128"/>
        <end position="145"/>
    </location>
</feature>
<dbReference type="InterPro" id="IPR019734">
    <property type="entry name" value="TPR_rpt"/>
</dbReference>
<sequence>MSSPALFLWLLVAAAVLVSLYVVWPLLRRGTPSDAAAAGHIGDDGASLNRDIIRERRQRLDEELAALPKDSPEREALVREFATAALADLAPEGHGPGHATLEEQGIPGDTPVGMTAQQRPGMTRRRQLLAVVFATLLVAMPLAFYRTTGMPEAVVPGFDQQAQMPDVNKMLAQLEAKLEAEPDLVEGWLMLGRSRRALGDLDGATAALEKALKLDSPDPALAAQIRTDLADTLGQRAGMKLEGRPWELIQQALKLNPGNGKALALAGAHEMNHGNARAALGYWEPLLAQLKPGTPQYQQVQQYIDAARQQADSTGAGPRANPGAGNGTSAPPAGETAGRDTSVPPTNGAAGKP</sequence>